<dbReference type="AlphaFoldDB" id="A0A4C1XSM6"/>
<dbReference type="EMBL" id="BGZK01000946">
    <property type="protein sequence ID" value="GBP66053.1"/>
    <property type="molecule type" value="Genomic_DNA"/>
</dbReference>
<keyword evidence="3" id="KW-1185">Reference proteome</keyword>
<evidence type="ECO:0000313" key="3">
    <source>
        <dbReference type="Proteomes" id="UP000299102"/>
    </source>
</evidence>
<feature type="compositionally biased region" description="Low complexity" evidence="1">
    <location>
        <begin position="53"/>
        <end position="66"/>
    </location>
</feature>
<comment type="caution">
    <text evidence="2">The sequence shown here is derived from an EMBL/GenBank/DDBJ whole genome shotgun (WGS) entry which is preliminary data.</text>
</comment>
<feature type="region of interest" description="Disordered" evidence="1">
    <location>
        <begin position="126"/>
        <end position="147"/>
    </location>
</feature>
<dbReference type="Proteomes" id="UP000299102">
    <property type="component" value="Unassembled WGS sequence"/>
</dbReference>
<sequence length="147" mass="16326">MNEFYYIHAGRAAGETDTKNNVLTNRPARAPNRLRFPGEEKQSRCVIGRRPASTCRPRTTARARPVPSRRPRRPLRPPPSYEGLRTATCSPERPERADVRLSMSAFYLIRPAAETGTSRKLFTAARPSATDGSACPPGHGAYDFDLT</sequence>
<feature type="region of interest" description="Disordered" evidence="1">
    <location>
        <begin position="53"/>
        <end position="94"/>
    </location>
</feature>
<accession>A0A4C1XSM6</accession>
<evidence type="ECO:0000256" key="1">
    <source>
        <dbReference type="SAM" id="MobiDB-lite"/>
    </source>
</evidence>
<gene>
    <name evidence="2" type="ORF">EVAR_37701_1</name>
</gene>
<name>A0A4C1XSM6_EUMVA</name>
<evidence type="ECO:0000313" key="2">
    <source>
        <dbReference type="EMBL" id="GBP66053.1"/>
    </source>
</evidence>
<protein>
    <submittedName>
        <fullName evidence="2">Uncharacterized protein</fullName>
    </submittedName>
</protein>
<organism evidence="2 3">
    <name type="scientific">Eumeta variegata</name>
    <name type="common">Bagworm moth</name>
    <name type="synonym">Eumeta japonica</name>
    <dbReference type="NCBI Taxonomy" id="151549"/>
    <lineage>
        <taxon>Eukaryota</taxon>
        <taxon>Metazoa</taxon>
        <taxon>Ecdysozoa</taxon>
        <taxon>Arthropoda</taxon>
        <taxon>Hexapoda</taxon>
        <taxon>Insecta</taxon>
        <taxon>Pterygota</taxon>
        <taxon>Neoptera</taxon>
        <taxon>Endopterygota</taxon>
        <taxon>Lepidoptera</taxon>
        <taxon>Glossata</taxon>
        <taxon>Ditrysia</taxon>
        <taxon>Tineoidea</taxon>
        <taxon>Psychidae</taxon>
        <taxon>Oiketicinae</taxon>
        <taxon>Eumeta</taxon>
    </lineage>
</organism>
<proteinExistence type="predicted"/>
<reference evidence="2 3" key="1">
    <citation type="journal article" date="2019" name="Commun. Biol.">
        <title>The bagworm genome reveals a unique fibroin gene that provides high tensile strength.</title>
        <authorList>
            <person name="Kono N."/>
            <person name="Nakamura H."/>
            <person name="Ohtoshi R."/>
            <person name="Tomita M."/>
            <person name="Numata K."/>
            <person name="Arakawa K."/>
        </authorList>
    </citation>
    <scope>NUCLEOTIDE SEQUENCE [LARGE SCALE GENOMIC DNA]</scope>
</reference>